<evidence type="ECO:0000313" key="4">
    <source>
        <dbReference type="Proteomes" id="UP000747542"/>
    </source>
</evidence>
<gene>
    <name evidence="3" type="ORF">Hamer_G002848</name>
</gene>
<feature type="compositionally biased region" description="Polar residues" evidence="1">
    <location>
        <begin position="119"/>
        <end position="134"/>
    </location>
</feature>
<dbReference type="InterPro" id="IPR003124">
    <property type="entry name" value="WH2_dom"/>
</dbReference>
<feature type="compositionally biased region" description="Low complexity" evidence="1">
    <location>
        <begin position="223"/>
        <end position="236"/>
    </location>
</feature>
<dbReference type="Proteomes" id="UP000747542">
    <property type="component" value="Unassembled WGS sequence"/>
</dbReference>
<dbReference type="GO" id="GO:0003779">
    <property type="term" value="F:actin binding"/>
    <property type="evidence" value="ECO:0007669"/>
    <property type="project" value="InterPro"/>
</dbReference>
<feature type="compositionally biased region" description="Pro residues" evidence="1">
    <location>
        <begin position="342"/>
        <end position="356"/>
    </location>
</feature>
<organism evidence="3 4">
    <name type="scientific">Homarus americanus</name>
    <name type="common">American lobster</name>
    <dbReference type="NCBI Taxonomy" id="6706"/>
    <lineage>
        <taxon>Eukaryota</taxon>
        <taxon>Metazoa</taxon>
        <taxon>Ecdysozoa</taxon>
        <taxon>Arthropoda</taxon>
        <taxon>Crustacea</taxon>
        <taxon>Multicrustacea</taxon>
        <taxon>Malacostraca</taxon>
        <taxon>Eumalacostraca</taxon>
        <taxon>Eucarida</taxon>
        <taxon>Decapoda</taxon>
        <taxon>Pleocyemata</taxon>
        <taxon>Astacidea</taxon>
        <taxon>Nephropoidea</taxon>
        <taxon>Nephropidae</taxon>
        <taxon>Homarus</taxon>
    </lineage>
</organism>
<name>A0A8J5K253_HOMAM</name>
<feature type="compositionally biased region" description="Polar residues" evidence="1">
    <location>
        <begin position="150"/>
        <end position="164"/>
    </location>
</feature>
<reference evidence="3" key="1">
    <citation type="journal article" date="2021" name="Sci. Adv.">
        <title>The American lobster genome reveals insights on longevity, neural, and immune adaptations.</title>
        <authorList>
            <person name="Polinski J.M."/>
            <person name="Zimin A.V."/>
            <person name="Clark K.F."/>
            <person name="Kohn A.B."/>
            <person name="Sadowski N."/>
            <person name="Timp W."/>
            <person name="Ptitsyn A."/>
            <person name="Khanna P."/>
            <person name="Romanova D.Y."/>
            <person name="Williams P."/>
            <person name="Greenwood S.J."/>
            <person name="Moroz L.L."/>
            <person name="Walt D.R."/>
            <person name="Bodnar A.G."/>
        </authorList>
    </citation>
    <scope>NUCLEOTIDE SEQUENCE</scope>
    <source>
        <strain evidence="3">GMGI-L3</strain>
    </source>
</reference>
<feature type="domain" description="WH2" evidence="2">
    <location>
        <begin position="408"/>
        <end position="428"/>
    </location>
</feature>
<evidence type="ECO:0000256" key="1">
    <source>
        <dbReference type="SAM" id="MobiDB-lite"/>
    </source>
</evidence>
<dbReference type="AlphaFoldDB" id="A0A8J5K253"/>
<protein>
    <recommendedName>
        <fullName evidence="2">WH2 domain-containing protein</fullName>
    </recommendedName>
</protein>
<keyword evidence="4" id="KW-1185">Reference proteome</keyword>
<feature type="compositionally biased region" description="Polar residues" evidence="1">
    <location>
        <begin position="42"/>
        <end position="52"/>
    </location>
</feature>
<feature type="compositionally biased region" description="Pro residues" evidence="1">
    <location>
        <begin position="363"/>
        <end position="382"/>
    </location>
</feature>
<accession>A0A8J5K253</accession>
<feature type="compositionally biased region" description="Polar residues" evidence="1">
    <location>
        <begin position="206"/>
        <end position="222"/>
    </location>
</feature>
<feature type="compositionally biased region" description="Low complexity" evidence="1">
    <location>
        <begin position="260"/>
        <end position="302"/>
    </location>
</feature>
<dbReference type="EMBL" id="JAHLQT010026447">
    <property type="protein sequence ID" value="KAG7163629.1"/>
    <property type="molecule type" value="Genomic_DNA"/>
</dbReference>
<feature type="compositionally biased region" description="Basic and acidic residues" evidence="1">
    <location>
        <begin position="1"/>
        <end position="13"/>
    </location>
</feature>
<evidence type="ECO:0000259" key="2">
    <source>
        <dbReference type="PROSITE" id="PS51082"/>
    </source>
</evidence>
<feature type="region of interest" description="Disordered" evidence="1">
    <location>
        <begin position="1"/>
        <end position="406"/>
    </location>
</feature>
<sequence>MAQERHLILKWGEEPSVSVGAWMERPSQPVGVYQDRDYVTSAPRSQSTQDLSSPPVPEERQRTPPRTTFVGPREPTRPPRRNSRQDSPPQETEATKPLTYFGQQALPQEPPPTYYYNGDGNSAPSKVVNSTTVTRPKELETEVGGPRYTSVVTLSSDKNDQPSGAPTPKDKVKSVVQLNNSDQRGQPRTAPVVRGFRQPGEEPLNQGGSTHSRIISNALRNAQPSQPQPRSSVSPPAVNGTVPTALSAQVPEAPTASRLVAAVSQSAPKAPSPSAISRISPPRTSPSRVSPPRTSPARVSPARTPPSRISPPSGPAFPNVQLRPVPAGLRASTPPESSNTTPPQPPPLAPVPPPVPANQMGNAPPPPPPPAPPMAPPPPPAPKVNDGERRTSSGKRIVSSKGGPELDAREELMMAIKNHGGLKSLRRSHN</sequence>
<comment type="caution">
    <text evidence="3">The sequence shown here is derived from an EMBL/GenBank/DDBJ whole genome shotgun (WGS) entry which is preliminary data.</text>
</comment>
<feature type="compositionally biased region" description="Polar residues" evidence="1">
    <location>
        <begin position="176"/>
        <end position="186"/>
    </location>
</feature>
<evidence type="ECO:0000313" key="3">
    <source>
        <dbReference type="EMBL" id="KAG7163629.1"/>
    </source>
</evidence>
<dbReference type="PROSITE" id="PS51082">
    <property type="entry name" value="WH2"/>
    <property type="match status" value="1"/>
</dbReference>
<proteinExistence type="predicted"/>